<keyword evidence="2" id="KW-0460">Magnesium</keyword>
<evidence type="ECO:0000313" key="4">
    <source>
        <dbReference type="Proteomes" id="UP000236745"/>
    </source>
</evidence>
<proteinExistence type="inferred from homology"/>
<dbReference type="EMBL" id="FNVQ01000001">
    <property type="protein sequence ID" value="SEF81896.1"/>
    <property type="molecule type" value="Genomic_DNA"/>
</dbReference>
<dbReference type="RefSeq" id="WP_104001583.1">
    <property type="nucleotide sequence ID" value="NZ_FNVQ01000001.1"/>
</dbReference>
<dbReference type="Proteomes" id="UP000236745">
    <property type="component" value="Unassembled WGS sequence"/>
</dbReference>
<dbReference type="InterPro" id="IPR000760">
    <property type="entry name" value="Inositol_monophosphatase-like"/>
</dbReference>
<dbReference type="Gene3D" id="3.40.190.80">
    <property type="match status" value="1"/>
</dbReference>
<feature type="binding site" evidence="2">
    <location>
        <position position="98"/>
    </location>
    <ligand>
        <name>Mg(2+)</name>
        <dbReference type="ChEBI" id="CHEBI:18420"/>
        <label>1</label>
        <note>catalytic</note>
    </ligand>
</feature>
<evidence type="ECO:0000256" key="1">
    <source>
        <dbReference type="ARBA" id="ARBA00009759"/>
    </source>
</evidence>
<dbReference type="GO" id="GO:0006020">
    <property type="term" value="P:inositol metabolic process"/>
    <property type="evidence" value="ECO:0007669"/>
    <property type="project" value="TreeGrafter"/>
</dbReference>
<feature type="binding site" evidence="2">
    <location>
        <position position="72"/>
    </location>
    <ligand>
        <name>Mg(2+)</name>
        <dbReference type="ChEBI" id="CHEBI:18420"/>
        <label>1</label>
        <note>catalytic</note>
    </ligand>
</feature>
<gene>
    <name evidence="3" type="ORF">SAMN05444390_101608</name>
</gene>
<keyword evidence="2" id="KW-0479">Metal-binding</keyword>
<feature type="binding site" evidence="2">
    <location>
        <position position="224"/>
    </location>
    <ligand>
        <name>Mg(2+)</name>
        <dbReference type="ChEBI" id="CHEBI:18420"/>
        <label>1</label>
        <note>catalytic</note>
    </ligand>
</feature>
<evidence type="ECO:0000313" key="3">
    <source>
        <dbReference type="EMBL" id="SEF81896.1"/>
    </source>
</evidence>
<evidence type="ECO:0000256" key="2">
    <source>
        <dbReference type="PIRSR" id="PIRSR600760-2"/>
    </source>
</evidence>
<dbReference type="SUPFAM" id="SSF56655">
    <property type="entry name" value="Carbohydrate phosphatase"/>
    <property type="match status" value="1"/>
</dbReference>
<dbReference type="GO" id="GO:0007165">
    <property type="term" value="P:signal transduction"/>
    <property type="evidence" value="ECO:0007669"/>
    <property type="project" value="TreeGrafter"/>
</dbReference>
<dbReference type="PANTHER" id="PTHR20854">
    <property type="entry name" value="INOSITOL MONOPHOSPHATASE"/>
    <property type="match status" value="1"/>
</dbReference>
<dbReference type="OrthoDB" id="9785695at2"/>
<comment type="cofactor">
    <cofactor evidence="2">
        <name>Mg(2+)</name>
        <dbReference type="ChEBI" id="CHEBI:18420"/>
    </cofactor>
</comment>
<dbReference type="PANTHER" id="PTHR20854:SF4">
    <property type="entry name" value="INOSITOL-1-MONOPHOSPHATASE-RELATED"/>
    <property type="match status" value="1"/>
</dbReference>
<sequence length="276" mass="30077">MPISPREESELINLVREVARKEISPRFRRLLPDAIRSKATFDDLVTEADIACENAITAAVMELMPDAAVVGEEAVAADGRVIDRIAEAQRAVIIDPVDGTWNFANGLATHGVLLAVTEDRDTVFGLLYDPVMDDWILARRGGGSWYCTPDGEPVKLQVSRDKALEDMTGFASAFNFPPLRRSAASQALLGFSRAYSLRCACHEYRVLVQGQVDFMINASAKPWDHAAGALALQEAGGAVGMLDGRDYSPLIKDGCILAANSERALEAIRSHLRQHL</sequence>
<name>A0A1H5V3X4_9GAMM</name>
<dbReference type="AlphaFoldDB" id="A0A1H5V3X4"/>
<comment type="similarity">
    <text evidence="1">Belongs to the inositol monophosphatase superfamily.</text>
</comment>
<dbReference type="PRINTS" id="PR00377">
    <property type="entry name" value="IMPHPHTASES"/>
</dbReference>
<dbReference type="Gene3D" id="3.30.540.10">
    <property type="entry name" value="Fructose-1,6-Bisphosphatase, subunit A, domain 1"/>
    <property type="match status" value="1"/>
</dbReference>
<organism evidence="3 4">
    <name type="scientific">Marinobacterium lutimaris</name>
    <dbReference type="NCBI Taxonomy" id="568106"/>
    <lineage>
        <taxon>Bacteria</taxon>
        <taxon>Pseudomonadati</taxon>
        <taxon>Pseudomonadota</taxon>
        <taxon>Gammaproteobacteria</taxon>
        <taxon>Oceanospirillales</taxon>
        <taxon>Oceanospirillaceae</taxon>
        <taxon>Marinobacterium</taxon>
    </lineage>
</organism>
<keyword evidence="4" id="KW-1185">Reference proteome</keyword>
<dbReference type="Pfam" id="PF00459">
    <property type="entry name" value="Inositol_P"/>
    <property type="match status" value="1"/>
</dbReference>
<dbReference type="GO" id="GO:0046872">
    <property type="term" value="F:metal ion binding"/>
    <property type="evidence" value="ECO:0007669"/>
    <property type="project" value="UniProtKB-KW"/>
</dbReference>
<dbReference type="GO" id="GO:0008934">
    <property type="term" value="F:inositol monophosphate 1-phosphatase activity"/>
    <property type="evidence" value="ECO:0007669"/>
    <property type="project" value="TreeGrafter"/>
</dbReference>
<feature type="binding site" evidence="2">
    <location>
        <position position="95"/>
    </location>
    <ligand>
        <name>Mg(2+)</name>
        <dbReference type="ChEBI" id="CHEBI:18420"/>
        <label>1</label>
        <note>catalytic</note>
    </ligand>
</feature>
<accession>A0A1H5V3X4</accession>
<protein>
    <submittedName>
        <fullName evidence="3">Fructose-1,6-bisphosphatase</fullName>
    </submittedName>
</protein>
<reference evidence="3 4" key="1">
    <citation type="submission" date="2016-10" db="EMBL/GenBank/DDBJ databases">
        <authorList>
            <person name="de Groot N.N."/>
        </authorList>
    </citation>
    <scope>NUCLEOTIDE SEQUENCE [LARGE SCALE GENOMIC DNA]</scope>
    <source>
        <strain evidence="3 4">DSM 22012</strain>
    </source>
</reference>